<evidence type="ECO:0000256" key="1">
    <source>
        <dbReference type="ARBA" id="ARBA00022485"/>
    </source>
</evidence>
<dbReference type="AlphaFoldDB" id="A0A2S8S789"/>
<reference evidence="6 7" key="1">
    <citation type="submission" date="2018-02" db="EMBL/GenBank/DDBJ databases">
        <title>Genomic Encyclopedia of Archaeal and Bacterial Type Strains, Phase II (KMG-II): from individual species to whole genera.</title>
        <authorList>
            <person name="Goeker M."/>
        </authorList>
    </citation>
    <scope>NUCLEOTIDE SEQUENCE [LARGE SCALE GENOMIC DNA]</scope>
    <source>
        <strain evidence="6 7">DSM 18921</strain>
    </source>
</reference>
<accession>A0A2S8S789</accession>
<dbReference type="InterPro" id="IPR017900">
    <property type="entry name" value="4Fe4S_Fe_S_CS"/>
</dbReference>
<dbReference type="InterPro" id="IPR050157">
    <property type="entry name" value="PSI_iron-sulfur_center"/>
</dbReference>
<keyword evidence="3" id="KW-0408">Iron</keyword>
<evidence type="ECO:0000256" key="3">
    <source>
        <dbReference type="ARBA" id="ARBA00023004"/>
    </source>
</evidence>
<dbReference type="PROSITE" id="PS51379">
    <property type="entry name" value="4FE4S_FER_2"/>
    <property type="match status" value="2"/>
</dbReference>
<keyword evidence="1" id="KW-0004">4Fe-4S</keyword>
<dbReference type="Pfam" id="PF00037">
    <property type="entry name" value="Fer4"/>
    <property type="match status" value="1"/>
</dbReference>
<dbReference type="PANTHER" id="PTHR24960:SF79">
    <property type="entry name" value="PHOTOSYSTEM I IRON-SULFUR CENTER"/>
    <property type="match status" value="1"/>
</dbReference>
<dbReference type="Pfam" id="PF12837">
    <property type="entry name" value="Fer4_6"/>
    <property type="match status" value="1"/>
</dbReference>
<dbReference type="SUPFAM" id="SSF54862">
    <property type="entry name" value="4Fe-4S ferredoxins"/>
    <property type="match status" value="1"/>
</dbReference>
<dbReference type="InterPro" id="IPR017896">
    <property type="entry name" value="4Fe4S_Fe-S-bd"/>
</dbReference>
<keyword evidence="7" id="KW-1185">Reference proteome</keyword>
<dbReference type="PROSITE" id="PS00198">
    <property type="entry name" value="4FE4S_FER_1"/>
    <property type="match status" value="2"/>
</dbReference>
<gene>
    <name evidence="6" type="ORF">LX70_02243</name>
</gene>
<proteinExistence type="predicted"/>
<feature type="domain" description="4Fe-4S ferredoxin-type" evidence="5">
    <location>
        <begin position="177"/>
        <end position="206"/>
    </location>
</feature>
<dbReference type="Proteomes" id="UP000238338">
    <property type="component" value="Unassembled WGS sequence"/>
</dbReference>
<dbReference type="Gene3D" id="3.30.70.20">
    <property type="match status" value="1"/>
</dbReference>
<dbReference type="RefSeq" id="WP_105514838.1">
    <property type="nucleotide sequence ID" value="NZ_PVEP01000004.1"/>
</dbReference>
<keyword evidence="2" id="KW-0479">Metal-binding</keyword>
<evidence type="ECO:0000313" key="7">
    <source>
        <dbReference type="Proteomes" id="UP000238338"/>
    </source>
</evidence>
<evidence type="ECO:0000313" key="6">
    <source>
        <dbReference type="EMBL" id="PQV56670.1"/>
    </source>
</evidence>
<dbReference type="GO" id="GO:0051539">
    <property type="term" value="F:4 iron, 4 sulfur cluster binding"/>
    <property type="evidence" value="ECO:0007669"/>
    <property type="project" value="UniProtKB-KW"/>
</dbReference>
<name>A0A2S8S789_9RHOB</name>
<evidence type="ECO:0000256" key="2">
    <source>
        <dbReference type="ARBA" id="ARBA00022723"/>
    </source>
</evidence>
<feature type="domain" description="4Fe-4S ferredoxin-type" evidence="5">
    <location>
        <begin position="143"/>
        <end position="172"/>
    </location>
</feature>
<protein>
    <submittedName>
        <fullName evidence="6">4Fe-4S binding protein</fullName>
    </submittedName>
</protein>
<keyword evidence="4" id="KW-0411">Iron-sulfur</keyword>
<dbReference type="OrthoDB" id="9800445at2"/>
<dbReference type="GO" id="GO:0046872">
    <property type="term" value="F:metal ion binding"/>
    <property type="evidence" value="ECO:0007669"/>
    <property type="project" value="UniProtKB-KW"/>
</dbReference>
<dbReference type="EMBL" id="PVEP01000004">
    <property type="protein sequence ID" value="PQV56670.1"/>
    <property type="molecule type" value="Genomic_DNA"/>
</dbReference>
<dbReference type="PANTHER" id="PTHR24960">
    <property type="entry name" value="PHOTOSYSTEM I IRON-SULFUR CENTER-RELATED"/>
    <property type="match status" value="1"/>
</dbReference>
<evidence type="ECO:0000256" key="4">
    <source>
        <dbReference type="ARBA" id="ARBA00023014"/>
    </source>
</evidence>
<comment type="caution">
    <text evidence="6">The sequence shown here is derived from an EMBL/GenBank/DDBJ whole genome shotgun (WGS) entry which is preliminary data.</text>
</comment>
<evidence type="ECO:0000259" key="5">
    <source>
        <dbReference type="PROSITE" id="PS51379"/>
    </source>
</evidence>
<sequence>MAGALSWASIRQGTAYLRCRQGPRAFCVGQIDLERLAQIYLAGVLHVITAPCNCGNHAEGADRVIGQFNDLIRVRGLPEINHREVAVEIVRNGAGESIDGARRGFLRRVSDVVVEDEEAAEDPPALAAILAFGAEDPNVPYPWVPVFDADLCTGCNGCINVCPEDSLILITAEDGTVCYGARPETCNGCELCMSVCEYGAIELRGMTARSPDIPLVSGVCRACGVDYHEPAGRESASGFCPVCRRTGHHRKLFQVIQ</sequence>
<organism evidence="6 7">
    <name type="scientific">Albidovulum denitrificans</name>
    <dbReference type="NCBI Taxonomy" id="404881"/>
    <lineage>
        <taxon>Bacteria</taxon>
        <taxon>Pseudomonadati</taxon>
        <taxon>Pseudomonadota</taxon>
        <taxon>Alphaproteobacteria</taxon>
        <taxon>Rhodobacterales</taxon>
        <taxon>Paracoccaceae</taxon>
        <taxon>Albidovulum</taxon>
    </lineage>
</organism>